<gene>
    <name evidence="1" type="ORF">J5Y06_07580</name>
</gene>
<proteinExistence type="predicted"/>
<evidence type="ECO:0000313" key="1">
    <source>
        <dbReference type="EMBL" id="MBP0438505.1"/>
    </source>
</evidence>
<dbReference type="Proteomes" id="UP000666240">
    <property type="component" value="Unassembled WGS sequence"/>
</dbReference>
<sequence length="86" mass="9947">MYASTQFLSHTALWEDLDNHDRQPEGPVLSVTSAIYTVAEICEFAARLFQSGLYADRAILNLSLRNNQGRKFWVSEFTRMRFAMIE</sequence>
<reference evidence="1" key="1">
    <citation type="submission" date="2021-03" db="EMBL/GenBank/DDBJ databases">
        <title>Genome sequencing and assembly of Tianweitania sediminis.</title>
        <authorList>
            <person name="Chhetri G."/>
        </authorList>
    </citation>
    <scope>NUCLEOTIDE SEQUENCE</scope>
    <source>
        <strain evidence="1">Z8</strain>
    </source>
</reference>
<accession>A0A8J7R1I7</accession>
<evidence type="ECO:0000313" key="2">
    <source>
        <dbReference type="Proteomes" id="UP000666240"/>
    </source>
</evidence>
<protein>
    <submittedName>
        <fullName evidence="1">Uncharacterized protein</fullName>
    </submittedName>
</protein>
<dbReference type="RefSeq" id="WP_209334543.1">
    <property type="nucleotide sequence ID" value="NZ_JAGIYY010000002.1"/>
</dbReference>
<dbReference type="AlphaFoldDB" id="A0A8J7R1I7"/>
<comment type="caution">
    <text evidence="1">The sequence shown here is derived from an EMBL/GenBank/DDBJ whole genome shotgun (WGS) entry which is preliminary data.</text>
</comment>
<keyword evidence="2" id="KW-1185">Reference proteome</keyword>
<name>A0A8J7R1I7_9HYPH</name>
<organism evidence="1 2">
    <name type="scientific">Tianweitania sediminis</name>
    <dbReference type="NCBI Taxonomy" id="1502156"/>
    <lineage>
        <taxon>Bacteria</taxon>
        <taxon>Pseudomonadati</taxon>
        <taxon>Pseudomonadota</taxon>
        <taxon>Alphaproteobacteria</taxon>
        <taxon>Hyphomicrobiales</taxon>
        <taxon>Phyllobacteriaceae</taxon>
        <taxon>Tianweitania</taxon>
    </lineage>
</organism>
<dbReference type="EMBL" id="JAGIYY010000002">
    <property type="protein sequence ID" value="MBP0438505.1"/>
    <property type="molecule type" value="Genomic_DNA"/>
</dbReference>